<name>A0A1V8XFC6_ENTHR</name>
<dbReference type="GO" id="GO:0047700">
    <property type="term" value="F:beta-glucoside kinase activity"/>
    <property type="evidence" value="ECO:0007669"/>
    <property type="project" value="UniProtKB-EC"/>
</dbReference>
<proteinExistence type="inferred from homology"/>
<dbReference type="InterPro" id="IPR000600">
    <property type="entry name" value="ROK"/>
</dbReference>
<reference evidence="2 3" key="1">
    <citation type="submission" date="2019-05" db="EMBL/GenBank/DDBJ databases">
        <authorList>
            <consortium name="Pathogen Informatics"/>
        </authorList>
    </citation>
    <scope>NUCLEOTIDE SEQUENCE [LARGE SCALE GENOMIC DNA]</scope>
    <source>
        <strain evidence="2 3">NCTC12204</strain>
    </source>
</reference>
<keyword evidence="2" id="KW-0808">Transferase</keyword>
<protein>
    <submittedName>
        <fullName evidence="2">N-acetylmannosamine kinase</fullName>
        <ecNumber evidence="2">2.7.1.85</ecNumber>
    </submittedName>
</protein>
<dbReference type="Pfam" id="PF00480">
    <property type="entry name" value="ROK"/>
    <property type="match status" value="1"/>
</dbReference>
<evidence type="ECO:0000256" key="1">
    <source>
        <dbReference type="ARBA" id="ARBA00006479"/>
    </source>
</evidence>
<evidence type="ECO:0000313" key="3">
    <source>
        <dbReference type="Proteomes" id="UP000352698"/>
    </source>
</evidence>
<dbReference type="CDD" id="cd24152">
    <property type="entry name" value="ASKHA_NBD_ROK-like"/>
    <property type="match status" value="1"/>
</dbReference>
<comment type="similarity">
    <text evidence="1">Belongs to the ROK (NagC/XylR) family.</text>
</comment>
<dbReference type="Gene3D" id="3.30.420.40">
    <property type="match status" value="2"/>
</dbReference>
<accession>A0A1V8XFC6</accession>
<evidence type="ECO:0000313" key="2">
    <source>
        <dbReference type="EMBL" id="VTQ64502.1"/>
    </source>
</evidence>
<dbReference type="EC" id="2.7.1.85" evidence="2"/>
<dbReference type="SUPFAM" id="SSF53067">
    <property type="entry name" value="Actin-like ATPase domain"/>
    <property type="match status" value="1"/>
</dbReference>
<keyword evidence="2" id="KW-0418">Kinase</keyword>
<dbReference type="Proteomes" id="UP000352698">
    <property type="component" value="Unassembled WGS sequence"/>
</dbReference>
<dbReference type="AlphaFoldDB" id="A0A1V8XFC6"/>
<gene>
    <name evidence="2" type="primary">bglK_1</name>
    <name evidence="2" type="ORF">NCTC12204_01524</name>
</gene>
<dbReference type="InterPro" id="IPR043129">
    <property type="entry name" value="ATPase_NBD"/>
</dbReference>
<dbReference type="STRING" id="1354.A6P53_06780"/>
<dbReference type="EMBL" id="CABEEP010000001">
    <property type="protein sequence ID" value="VTQ64502.1"/>
    <property type="molecule type" value="Genomic_DNA"/>
</dbReference>
<comment type="caution">
    <text evidence="2">The sequence shown here is derived from an EMBL/GenBank/DDBJ whole genome shotgun (WGS) entry which is preliminary data.</text>
</comment>
<sequence>MGILALDFGGTSIKYGLWKEELIEQGVTPLPKTWEEALKAIEKILERYRNDGYLIDGIATSVPGAVSQEEDKIYGLTAIDYIHHRSFTQELSDYFQLPVTMENDANCAALSEIWKGHADDAQSILYFVFGTGVGGAIIQNRQIQAGKHQFGGEFGYMMLNEEGSFSELASIVRTTALYNQRQNQSIDGQELFVRATNGDELAKYLITQFCRYSARGIYNLMISFDPDKIIIGGAISSNSLFIKKMKEEIECLRTRTGAQRVETEILPSKFGNNANLVGAVYNFMIKKAK</sequence>
<dbReference type="PANTHER" id="PTHR18964">
    <property type="entry name" value="ROK (REPRESSOR, ORF, KINASE) FAMILY"/>
    <property type="match status" value="1"/>
</dbReference>
<organism evidence="2 3">
    <name type="scientific">Enterococcus hirae</name>
    <dbReference type="NCBI Taxonomy" id="1354"/>
    <lineage>
        <taxon>Bacteria</taxon>
        <taxon>Bacillati</taxon>
        <taxon>Bacillota</taxon>
        <taxon>Bacilli</taxon>
        <taxon>Lactobacillales</taxon>
        <taxon>Enterococcaceae</taxon>
        <taxon>Enterococcus</taxon>
    </lineage>
</organism>
<dbReference type="PANTHER" id="PTHR18964:SF170">
    <property type="entry name" value="SUGAR KINASE"/>
    <property type="match status" value="1"/>
</dbReference>
<dbReference type="RefSeq" id="WP_010737659.1">
    <property type="nucleotide sequence ID" value="NZ_BSWT01000051.1"/>
</dbReference>